<dbReference type="PROSITE" id="PS52016">
    <property type="entry name" value="TONB_DEPENDENT_REC_3"/>
    <property type="match status" value="1"/>
</dbReference>
<dbReference type="InterPro" id="IPR012910">
    <property type="entry name" value="Plug_dom"/>
</dbReference>
<evidence type="ECO:0000256" key="2">
    <source>
        <dbReference type="ARBA" id="ARBA00022448"/>
    </source>
</evidence>
<dbReference type="Pfam" id="PF00593">
    <property type="entry name" value="TonB_dep_Rec_b-barrel"/>
    <property type="match status" value="1"/>
</dbReference>
<proteinExistence type="inferred from homology"/>
<evidence type="ECO:0000256" key="13">
    <source>
        <dbReference type="SAM" id="SignalP"/>
    </source>
</evidence>
<dbReference type="eggNOG" id="COG4772">
    <property type="taxonomic scope" value="Bacteria"/>
</dbReference>
<evidence type="ECO:0000256" key="5">
    <source>
        <dbReference type="ARBA" id="ARBA00022692"/>
    </source>
</evidence>
<dbReference type="PANTHER" id="PTHR32552:SF81">
    <property type="entry name" value="TONB-DEPENDENT OUTER MEMBRANE RECEPTOR"/>
    <property type="match status" value="1"/>
</dbReference>
<evidence type="ECO:0000256" key="11">
    <source>
        <dbReference type="PROSITE-ProRule" id="PRU01360"/>
    </source>
</evidence>
<dbReference type="GO" id="GO:0006826">
    <property type="term" value="P:iron ion transport"/>
    <property type="evidence" value="ECO:0007669"/>
    <property type="project" value="UniProtKB-KW"/>
</dbReference>
<dbReference type="PANTHER" id="PTHR32552">
    <property type="entry name" value="FERRICHROME IRON RECEPTOR-RELATED"/>
    <property type="match status" value="1"/>
</dbReference>
<evidence type="ECO:0000256" key="10">
    <source>
        <dbReference type="ARBA" id="ARBA00023237"/>
    </source>
</evidence>
<name>A4A449_9GAMM</name>
<dbReference type="InterPro" id="IPR036942">
    <property type="entry name" value="Beta-barrel_TonB_sf"/>
</dbReference>
<dbReference type="Proteomes" id="UP000019205">
    <property type="component" value="Chromosome"/>
</dbReference>
<gene>
    <name evidence="16" type="ORF">KT71_17421</name>
</gene>
<keyword evidence="2 11" id="KW-0813">Transport</keyword>
<evidence type="ECO:0000256" key="9">
    <source>
        <dbReference type="ARBA" id="ARBA00023136"/>
    </source>
</evidence>
<dbReference type="OrthoDB" id="127311at2"/>
<dbReference type="EMBL" id="AAOA02000001">
    <property type="protein sequence ID" value="EAQ99472.1"/>
    <property type="molecule type" value="Genomic_DNA"/>
</dbReference>
<dbReference type="RefSeq" id="WP_008295928.1">
    <property type="nucleotide sequence ID" value="NZ_CM002299.1"/>
</dbReference>
<dbReference type="Pfam" id="PF07715">
    <property type="entry name" value="Plug"/>
    <property type="match status" value="1"/>
</dbReference>
<keyword evidence="16" id="KW-0675">Receptor</keyword>
<feature type="domain" description="TonB-dependent receptor plug" evidence="15">
    <location>
        <begin position="39"/>
        <end position="150"/>
    </location>
</feature>
<comment type="similarity">
    <text evidence="11 12">Belongs to the TonB-dependent receptor family.</text>
</comment>
<dbReference type="Gene3D" id="2.40.170.20">
    <property type="entry name" value="TonB-dependent receptor, beta-barrel domain"/>
    <property type="match status" value="1"/>
</dbReference>
<reference evidence="16 17" key="2">
    <citation type="journal article" date="2009" name="PLoS ONE">
        <title>The photosynthetic apparatus and its regulation in the aerobic gammaproteobacterium Congregibacter litoralis gen. nov., sp. nov.</title>
        <authorList>
            <person name="Spring S."/>
            <person name="Lunsdorf H."/>
            <person name="Fuchs B.M."/>
            <person name="Tindall B.J."/>
        </authorList>
    </citation>
    <scope>NUCLEOTIDE SEQUENCE [LARGE SCALE GENOMIC DNA]</scope>
    <source>
        <strain evidence="16">KT71</strain>
    </source>
</reference>
<organism evidence="16 17">
    <name type="scientific">Congregibacter litoralis KT71</name>
    <dbReference type="NCBI Taxonomy" id="314285"/>
    <lineage>
        <taxon>Bacteria</taxon>
        <taxon>Pseudomonadati</taxon>
        <taxon>Pseudomonadota</taxon>
        <taxon>Gammaproteobacteria</taxon>
        <taxon>Cellvibrionales</taxon>
        <taxon>Halieaceae</taxon>
        <taxon>Congregibacter</taxon>
    </lineage>
</organism>
<keyword evidence="8 12" id="KW-0798">TonB box</keyword>
<feature type="chain" id="PRO_5002665409" evidence="13">
    <location>
        <begin position="24"/>
        <end position="783"/>
    </location>
</feature>
<dbReference type="InterPro" id="IPR000531">
    <property type="entry name" value="Beta-barrel_TonB"/>
</dbReference>
<feature type="signal peptide" evidence="13">
    <location>
        <begin position="1"/>
        <end position="23"/>
    </location>
</feature>
<keyword evidence="13" id="KW-0732">Signal</keyword>
<evidence type="ECO:0000256" key="4">
    <source>
        <dbReference type="ARBA" id="ARBA00022496"/>
    </source>
</evidence>
<comment type="subcellular location">
    <subcellularLocation>
        <location evidence="1 11">Cell outer membrane</location>
        <topology evidence="1 11">Multi-pass membrane protein</topology>
    </subcellularLocation>
</comment>
<dbReference type="SUPFAM" id="SSF56935">
    <property type="entry name" value="Porins"/>
    <property type="match status" value="1"/>
</dbReference>
<accession>A4A449</accession>
<keyword evidence="10 11" id="KW-0998">Cell outer membrane</keyword>
<protein>
    <submittedName>
        <fullName evidence="16">Outer membrane receptor protein, mostly Fe transport</fullName>
    </submittedName>
</protein>
<dbReference type="AlphaFoldDB" id="A4A449"/>
<keyword evidence="3 11" id="KW-1134">Transmembrane beta strand</keyword>
<keyword evidence="6" id="KW-0408">Iron</keyword>
<keyword evidence="5 11" id="KW-0812">Transmembrane</keyword>
<evidence type="ECO:0000259" key="14">
    <source>
        <dbReference type="Pfam" id="PF00593"/>
    </source>
</evidence>
<dbReference type="InterPro" id="IPR039426">
    <property type="entry name" value="TonB-dep_rcpt-like"/>
</dbReference>
<evidence type="ECO:0000256" key="7">
    <source>
        <dbReference type="ARBA" id="ARBA00023065"/>
    </source>
</evidence>
<dbReference type="STRING" id="314285.KT71_17421"/>
<evidence type="ECO:0000256" key="12">
    <source>
        <dbReference type="RuleBase" id="RU003357"/>
    </source>
</evidence>
<evidence type="ECO:0000313" key="16">
    <source>
        <dbReference type="EMBL" id="EAQ99472.1"/>
    </source>
</evidence>
<dbReference type="HOGENOM" id="CLU_008287_15_1_6"/>
<keyword evidence="17" id="KW-1185">Reference proteome</keyword>
<sequence>MHTIKKTALAAAVAACLPNLALAQLEEVLVTATKREASVQDLPFSINAQTAADIQRQNAFNLEDLARNVAGLTIQNLGPGQSQVAIRGVSAGQVVRDQPGVKEQVGVYLDETVISLSLFTPDLDLYDLQRVETLRGPQGTLFGSGSVGGTVRFISMQPDFDEVNGSLELNANTLKDGGAGGHVKGHVNIPISDTLALRAVGYGTQYGGWVDALGEDGFTRDNVNSGDRVGTRIALAWQPTDALSITPRVVYQEIQADGFNREEDYNLFANPYTTTRPAIQLGEREQYLLQGEDFSDETLIADLVMNWDMGGATFTYAGSYTDRSILVSRDASALTGSVSVDLGYPDAAVLLPSNLRDTTELTQYTNEFRLASNGDQRLSWVVGIFYSDVERNYSQRLPTPGYDDVTDQVLGDGTADAVANGFATDSPYNADLPYDIEQLALFGEATYAVTDRLDFTFGGRWYDFDETRRFTSGGLFSNGDDQTDTTSSDGFNPRLMASYNFSDDITVNAQASQGFRLGGVNDPLNAGLCDPGDLESFGSFQQYDDESMWNYELGFKSQFSRIQLNAAVFYTQIEDLQVTLDAGSCSSRIAFNVEDASTVGAEWELAAYPTENLMLTFNGSFIQAEFDSTVRDSSGRVLGGVEDGNRLASVPELQLSASATYTFTSGMFGSDETYVNAMVQHVGDRYTQPGDQVPGAGVFQSGLPFGGATGSEVTFLDLELPKYEIVNLSMGATWDSWDAVLYVNNLFDENALLSFDRERGGRARLGFRVSQPRSIGVTLRKQF</sequence>
<comment type="caution">
    <text evidence="16">The sequence shown here is derived from an EMBL/GenBank/DDBJ whole genome shotgun (WGS) entry which is preliminary data.</text>
</comment>
<keyword evidence="7" id="KW-0406">Ion transport</keyword>
<evidence type="ECO:0000256" key="1">
    <source>
        <dbReference type="ARBA" id="ARBA00004571"/>
    </source>
</evidence>
<evidence type="ECO:0000313" key="17">
    <source>
        <dbReference type="Proteomes" id="UP000019205"/>
    </source>
</evidence>
<evidence type="ECO:0000256" key="6">
    <source>
        <dbReference type="ARBA" id="ARBA00023004"/>
    </source>
</evidence>
<reference evidence="16 17" key="1">
    <citation type="journal article" date="2007" name="Proc. Natl. Acad. Sci. U.S.A.">
        <title>Characterization of a marine gammaproteobacterium capable of aerobic anoxygenic photosynthesis.</title>
        <authorList>
            <person name="Fuchs B.M."/>
            <person name="Spring S."/>
            <person name="Teeling H."/>
            <person name="Quast C."/>
            <person name="Wulf J."/>
            <person name="Schattenhofer M."/>
            <person name="Yan S."/>
            <person name="Ferriera S."/>
            <person name="Johnson J."/>
            <person name="Glockner F.O."/>
            <person name="Amann R."/>
        </authorList>
    </citation>
    <scope>NUCLEOTIDE SEQUENCE [LARGE SCALE GENOMIC DNA]</scope>
    <source>
        <strain evidence="16">KT71</strain>
    </source>
</reference>
<dbReference type="GO" id="GO:0009279">
    <property type="term" value="C:cell outer membrane"/>
    <property type="evidence" value="ECO:0007669"/>
    <property type="project" value="UniProtKB-SubCell"/>
</dbReference>
<evidence type="ECO:0000256" key="8">
    <source>
        <dbReference type="ARBA" id="ARBA00023077"/>
    </source>
</evidence>
<feature type="domain" description="TonB-dependent receptor-like beta-barrel" evidence="14">
    <location>
        <begin position="237"/>
        <end position="746"/>
    </location>
</feature>
<keyword evidence="9 11" id="KW-0472">Membrane</keyword>
<evidence type="ECO:0000256" key="3">
    <source>
        <dbReference type="ARBA" id="ARBA00022452"/>
    </source>
</evidence>
<evidence type="ECO:0000259" key="15">
    <source>
        <dbReference type="Pfam" id="PF07715"/>
    </source>
</evidence>
<keyword evidence="4" id="KW-0410">Iron transport</keyword>